<keyword evidence="8" id="KW-1185">Reference proteome</keyword>
<dbReference type="Pfam" id="PF08240">
    <property type="entry name" value="ADH_N"/>
    <property type="match status" value="1"/>
</dbReference>
<dbReference type="SMART" id="SM00829">
    <property type="entry name" value="PKS_ER"/>
    <property type="match status" value="1"/>
</dbReference>
<dbReference type="GO" id="GO:0009809">
    <property type="term" value="P:lignin biosynthetic process"/>
    <property type="evidence" value="ECO:0007669"/>
    <property type="project" value="UniProtKB-ARBA"/>
</dbReference>
<evidence type="ECO:0000259" key="6">
    <source>
        <dbReference type="SMART" id="SM00829"/>
    </source>
</evidence>
<dbReference type="FunFam" id="3.90.180.10:FF:000004">
    <property type="entry name" value="probable cinnamyl alcohol dehydrogenase"/>
    <property type="match status" value="1"/>
</dbReference>
<evidence type="ECO:0000313" key="8">
    <source>
        <dbReference type="Proteomes" id="UP000650467"/>
    </source>
</evidence>
<dbReference type="FunFam" id="3.40.50.720:FF:000022">
    <property type="entry name" value="Cinnamyl alcohol dehydrogenase"/>
    <property type="match status" value="1"/>
</dbReference>
<name>A0A835T416_CHLIN</name>
<evidence type="ECO:0000256" key="1">
    <source>
        <dbReference type="ARBA" id="ARBA00001947"/>
    </source>
</evidence>
<dbReference type="InterPro" id="IPR047109">
    <property type="entry name" value="CAD-like"/>
</dbReference>
<dbReference type="SUPFAM" id="SSF51735">
    <property type="entry name" value="NAD(P)-binding Rossmann-fold domains"/>
    <property type="match status" value="1"/>
</dbReference>
<dbReference type="PROSITE" id="PS00059">
    <property type="entry name" value="ADH_ZINC"/>
    <property type="match status" value="1"/>
</dbReference>
<dbReference type="GO" id="GO:0016616">
    <property type="term" value="F:oxidoreductase activity, acting on the CH-OH group of donors, NAD or NADP as acceptor"/>
    <property type="evidence" value="ECO:0007669"/>
    <property type="project" value="InterPro"/>
</dbReference>
<evidence type="ECO:0000256" key="3">
    <source>
        <dbReference type="ARBA" id="ARBA00022833"/>
    </source>
</evidence>
<dbReference type="Proteomes" id="UP000650467">
    <property type="component" value="Unassembled WGS sequence"/>
</dbReference>
<dbReference type="InterPro" id="IPR002328">
    <property type="entry name" value="ADH_Zn_CS"/>
</dbReference>
<sequence>MPRVKSPSQAEISGNPREFALLAQVAPSGEAKAEVLKEYVQLYGQPSASVPEGDISFADFAAMFSRPAGGTKPANNCVSYAARDKSGVLAPYSFDRRAVGPGDVRIQITHAGICHSDLHQVKDEWGGSVFPMVPGHEIVGIVTEVGEGVTKFKPGDRAGVGCMVDSCRTCDTCKRDEEQFCPKCVYTYNSKHPDGTLAQGGYSSHIVVQEAFTLRVPSNLPLDATAPLLCAGITVYSPMKHFGLDKPGMRVGVVGLGGLGHMAVKIGKGLGLHVTVISTSEAKREEAIKVLGADEFVVSKDADAMKAAAGSMHGIIDTVSAKHDVGALVNLLKVDGKLVMVGVPEVPLDLPVMAIVFKRALISGSLIGGIKQTQEMLDFCGEKGITASIEKIPIDYVNTAYERMLRSDVRYRFVIDVQGSLVL</sequence>
<dbReference type="InterPro" id="IPR036291">
    <property type="entry name" value="NAD(P)-bd_dom_sf"/>
</dbReference>
<comment type="similarity">
    <text evidence="5">Belongs to the zinc-containing alcohol dehydrogenase family.</text>
</comment>
<evidence type="ECO:0000256" key="2">
    <source>
        <dbReference type="ARBA" id="ARBA00022723"/>
    </source>
</evidence>
<organism evidence="7 8">
    <name type="scientific">Chlamydomonas incerta</name>
    <dbReference type="NCBI Taxonomy" id="51695"/>
    <lineage>
        <taxon>Eukaryota</taxon>
        <taxon>Viridiplantae</taxon>
        <taxon>Chlorophyta</taxon>
        <taxon>core chlorophytes</taxon>
        <taxon>Chlorophyceae</taxon>
        <taxon>CS clade</taxon>
        <taxon>Chlamydomonadales</taxon>
        <taxon>Chlamydomonadaceae</taxon>
        <taxon>Chlamydomonas</taxon>
    </lineage>
</organism>
<dbReference type="GO" id="GO:0008270">
    <property type="term" value="F:zinc ion binding"/>
    <property type="evidence" value="ECO:0007669"/>
    <property type="project" value="InterPro"/>
</dbReference>
<dbReference type="Pfam" id="PF00107">
    <property type="entry name" value="ADH_zinc_N"/>
    <property type="match status" value="1"/>
</dbReference>
<keyword evidence="2 5" id="KW-0479">Metal-binding</keyword>
<dbReference type="Gene3D" id="3.40.50.720">
    <property type="entry name" value="NAD(P)-binding Rossmann-like Domain"/>
    <property type="match status" value="1"/>
</dbReference>
<feature type="domain" description="Enoyl reductase (ER)" evidence="6">
    <location>
        <begin position="87"/>
        <end position="415"/>
    </location>
</feature>
<comment type="cofactor">
    <cofactor evidence="1 5">
        <name>Zn(2+)</name>
        <dbReference type="ChEBI" id="CHEBI:29105"/>
    </cofactor>
</comment>
<dbReference type="InterPro" id="IPR013149">
    <property type="entry name" value="ADH-like_C"/>
</dbReference>
<proteinExistence type="inferred from homology"/>
<dbReference type="EMBL" id="JAEHOC010000012">
    <property type="protein sequence ID" value="KAG2436966.1"/>
    <property type="molecule type" value="Genomic_DNA"/>
</dbReference>
<keyword evidence="3 5" id="KW-0862">Zinc</keyword>
<evidence type="ECO:0000313" key="7">
    <source>
        <dbReference type="EMBL" id="KAG2436966.1"/>
    </source>
</evidence>
<dbReference type="InterPro" id="IPR011032">
    <property type="entry name" value="GroES-like_sf"/>
</dbReference>
<reference evidence="7" key="1">
    <citation type="journal article" date="2020" name="bioRxiv">
        <title>Comparative genomics of Chlamydomonas.</title>
        <authorList>
            <person name="Craig R.J."/>
            <person name="Hasan A.R."/>
            <person name="Ness R.W."/>
            <person name="Keightley P.D."/>
        </authorList>
    </citation>
    <scope>NUCLEOTIDE SEQUENCE</scope>
    <source>
        <strain evidence="7">SAG 7.73</strain>
    </source>
</reference>
<dbReference type="OrthoDB" id="1879366at2759"/>
<dbReference type="CDD" id="cd05283">
    <property type="entry name" value="CAD1"/>
    <property type="match status" value="1"/>
</dbReference>
<dbReference type="SUPFAM" id="SSF50129">
    <property type="entry name" value="GroES-like"/>
    <property type="match status" value="1"/>
</dbReference>
<gene>
    <name evidence="7" type="ORF">HXX76_006481</name>
</gene>
<dbReference type="InterPro" id="IPR013154">
    <property type="entry name" value="ADH-like_N"/>
</dbReference>
<accession>A0A835T416</accession>
<keyword evidence="4" id="KW-0560">Oxidoreductase</keyword>
<dbReference type="PANTHER" id="PTHR42683">
    <property type="entry name" value="ALDEHYDE REDUCTASE"/>
    <property type="match status" value="1"/>
</dbReference>
<comment type="caution">
    <text evidence="7">The sequence shown here is derived from an EMBL/GenBank/DDBJ whole genome shotgun (WGS) entry which is preliminary data.</text>
</comment>
<dbReference type="InterPro" id="IPR020843">
    <property type="entry name" value="ER"/>
</dbReference>
<evidence type="ECO:0000256" key="4">
    <source>
        <dbReference type="ARBA" id="ARBA00023002"/>
    </source>
</evidence>
<evidence type="ECO:0000256" key="5">
    <source>
        <dbReference type="RuleBase" id="RU361277"/>
    </source>
</evidence>
<dbReference type="AlphaFoldDB" id="A0A835T416"/>
<protein>
    <recommendedName>
        <fullName evidence="6">Enoyl reductase (ER) domain-containing protein</fullName>
    </recommendedName>
</protein>
<dbReference type="Gene3D" id="3.90.180.10">
    <property type="entry name" value="Medium-chain alcohol dehydrogenases, catalytic domain"/>
    <property type="match status" value="1"/>
</dbReference>